<dbReference type="AlphaFoldDB" id="A0AA36F0D4"/>
<keyword evidence="2" id="KW-0472">Membrane</keyword>
<dbReference type="EMBL" id="OX597815">
    <property type="protein sequence ID" value="CAI9718328.1"/>
    <property type="molecule type" value="Genomic_DNA"/>
</dbReference>
<feature type="compositionally biased region" description="Polar residues" evidence="1">
    <location>
        <begin position="395"/>
        <end position="415"/>
    </location>
</feature>
<gene>
    <name evidence="3" type="ORF">OCTVUL_1B004678</name>
</gene>
<protein>
    <submittedName>
        <fullName evidence="3">Uncharacterized protein</fullName>
    </submittedName>
</protein>
<dbReference type="Proteomes" id="UP001162480">
    <property type="component" value="Chromosome 2"/>
</dbReference>
<keyword evidence="2" id="KW-1133">Transmembrane helix</keyword>
<feature type="transmembrane region" description="Helical" evidence="2">
    <location>
        <begin position="301"/>
        <end position="330"/>
    </location>
</feature>
<dbReference type="CDD" id="cd22823">
    <property type="entry name" value="Gal_Rha_Lectin"/>
    <property type="match status" value="1"/>
</dbReference>
<name>A0AA36F0D4_OCTVU</name>
<evidence type="ECO:0000313" key="3">
    <source>
        <dbReference type="EMBL" id="CAI9718328.1"/>
    </source>
</evidence>
<evidence type="ECO:0000256" key="1">
    <source>
        <dbReference type="SAM" id="MobiDB-lite"/>
    </source>
</evidence>
<keyword evidence="2" id="KW-0812">Transmembrane</keyword>
<organism evidence="3 4">
    <name type="scientific">Octopus vulgaris</name>
    <name type="common">Common octopus</name>
    <dbReference type="NCBI Taxonomy" id="6645"/>
    <lineage>
        <taxon>Eukaryota</taxon>
        <taxon>Metazoa</taxon>
        <taxon>Spiralia</taxon>
        <taxon>Lophotrochozoa</taxon>
        <taxon>Mollusca</taxon>
        <taxon>Cephalopoda</taxon>
        <taxon>Coleoidea</taxon>
        <taxon>Octopodiformes</taxon>
        <taxon>Octopoda</taxon>
        <taxon>Incirrata</taxon>
        <taxon>Octopodidae</taxon>
        <taxon>Octopus</taxon>
    </lineage>
</organism>
<accession>A0AA36F0D4</accession>
<evidence type="ECO:0000313" key="4">
    <source>
        <dbReference type="Proteomes" id="UP001162480"/>
    </source>
</evidence>
<reference evidence="3" key="1">
    <citation type="submission" date="2023-08" db="EMBL/GenBank/DDBJ databases">
        <authorList>
            <person name="Alioto T."/>
            <person name="Alioto T."/>
            <person name="Gomez Garrido J."/>
        </authorList>
    </citation>
    <scope>NUCLEOTIDE SEQUENCE</scope>
</reference>
<evidence type="ECO:0000256" key="2">
    <source>
        <dbReference type="SAM" id="Phobius"/>
    </source>
</evidence>
<feature type="region of interest" description="Disordered" evidence="1">
    <location>
        <begin position="386"/>
        <end position="442"/>
    </location>
</feature>
<proteinExistence type="predicted"/>
<sequence>MECEPDVVDAEAKINMQNPFTVCDTTGIAACVPSVGNSFSSTVNMACIHYAKRSTLNFMPQETARGSPFLNVTQCYGINTHLLEIECQNHNEEVVLNSLKLGSKQLQTNCTESKSDTNFCCQWDSVNDCYFIYGQPLTPTDEKFRKCHGKSQCWFIVDWALNIDKCPTSRFGMTTQYMTAEYLCAKKHDIMEVCSSTGPEMISRQGKPIYLKSPGYPYLKKGACRCNIQTTGRVNHRIELKAINAEINYPQSLFVFDESDTTNYPMKNITYEMNLKGLDTIYVADGTKPGISLWYLPQREFAFYFVVVKILVPILVLLLIAVMIIILIVYRWKRKRKHNIKKVAPKAQSSDENIYDNTKQVPDDVESVNDTTQFCSKTCQTDFDSLSEIDKKPPSSANNELEMNKSTGLSTSDNGCVNKAFESANDTGSGDAAVTVEPRMES</sequence>
<keyword evidence="4" id="KW-1185">Reference proteome</keyword>